<comment type="caution">
    <text evidence="1">The sequence shown here is derived from an EMBL/GenBank/DDBJ whole genome shotgun (WGS) entry which is preliminary data.</text>
</comment>
<evidence type="ECO:0000313" key="2">
    <source>
        <dbReference type="Proteomes" id="UP000094974"/>
    </source>
</evidence>
<gene>
    <name evidence="1" type="ORF">A7312_19705</name>
</gene>
<keyword evidence="2" id="KW-1185">Reference proteome</keyword>
<accession>A0ABX2ZIP0</accession>
<organism evidence="1 2">
    <name type="scientific">Paenibacillus polymyxa</name>
    <name type="common">Bacillus polymyxa</name>
    <dbReference type="NCBI Taxonomy" id="1406"/>
    <lineage>
        <taxon>Bacteria</taxon>
        <taxon>Bacillati</taxon>
        <taxon>Bacillota</taxon>
        <taxon>Bacilli</taxon>
        <taxon>Bacillales</taxon>
        <taxon>Paenibacillaceae</taxon>
        <taxon>Paenibacillus</taxon>
    </lineage>
</organism>
<reference evidence="2" key="1">
    <citation type="submission" date="2016-05" db="EMBL/GenBank/DDBJ databases">
        <title>Whole genome shotgun sequencing of cultured foodborne pathogen.</title>
        <authorList>
            <person name="Zheng J."/>
            <person name="Timme R."/>
            <person name="Allard M."/>
            <person name="Strain E."/>
            <person name="Luo Y."/>
            <person name="Brown E."/>
        </authorList>
    </citation>
    <scope>NUCLEOTIDE SEQUENCE [LARGE SCALE GENOMIC DNA]</scope>
    <source>
        <strain evidence="2">CFSAN034343</strain>
    </source>
</reference>
<sequence>MSGKNECCLRGRRYSTKGLIFRSLLQWDSSDCIRHLKVRIPLQRRTLTLLQIQPLRSATAHRKVTHFFEMVWSMGKAKGLKYSKAQKLKSSKAYILKRTENLKG</sequence>
<protein>
    <submittedName>
        <fullName evidence="1">Uncharacterized protein</fullName>
    </submittedName>
</protein>
<name>A0ABX2ZIP0_PAEPO</name>
<dbReference type="Proteomes" id="UP000094974">
    <property type="component" value="Unassembled WGS sequence"/>
</dbReference>
<proteinExistence type="predicted"/>
<evidence type="ECO:0000313" key="1">
    <source>
        <dbReference type="EMBL" id="ODA11661.1"/>
    </source>
</evidence>
<dbReference type="EMBL" id="LYND01000011">
    <property type="protein sequence ID" value="ODA11661.1"/>
    <property type="molecule type" value="Genomic_DNA"/>
</dbReference>